<dbReference type="AlphaFoldDB" id="A0A0A9H3F5"/>
<name>A0A0A9H3F5_ARUDO</name>
<dbReference type="EMBL" id="GBRH01170493">
    <property type="protein sequence ID" value="JAE27403.1"/>
    <property type="molecule type" value="Transcribed_RNA"/>
</dbReference>
<protein>
    <submittedName>
        <fullName evidence="1">Uncharacterized protein</fullName>
    </submittedName>
</protein>
<evidence type="ECO:0000313" key="1">
    <source>
        <dbReference type="EMBL" id="JAE27403.1"/>
    </source>
</evidence>
<organism evidence="1">
    <name type="scientific">Arundo donax</name>
    <name type="common">Giant reed</name>
    <name type="synonym">Donax arundinaceus</name>
    <dbReference type="NCBI Taxonomy" id="35708"/>
    <lineage>
        <taxon>Eukaryota</taxon>
        <taxon>Viridiplantae</taxon>
        <taxon>Streptophyta</taxon>
        <taxon>Embryophyta</taxon>
        <taxon>Tracheophyta</taxon>
        <taxon>Spermatophyta</taxon>
        <taxon>Magnoliopsida</taxon>
        <taxon>Liliopsida</taxon>
        <taxon>Poales</taxon>
        <taxon>Poaceae</taxon>
        <taxon>PACMAD clade</taxon>
        <taxon>Arundinoideae</taxon>
        <taxon>Arundineae</taxon>
        <taxon>Arundo</taxon>
    </lineage>
</organism>
<sequence length="98" mass="11108">MGQIGRGMHGYSNYSGFRYSSSLSNMYSPNNPNYPREVIKQVTGPSSSAGFLYNIFPMSWNETMENHCRMIEHDSNVAFVESLPKVLLPQEILLTRKG</sequence>
<reference evidence="1" key="2">
    <citation type="journal article" date="2015" name="Data Brief">
        <title>Shoot transcriptome of the giant reed, Arundo donax.</title>
        <authorList>
            <person name="Barrero R.A."/>
            <person name="Guerrero F.D."/>
            <person name="Moolhuijzen P."/>
            <person name="Goolsby J.A."/>
            <person name="Tidwell J."/>
            <person name="Bellgard S.E."/>
            <person name="Bellgard M.I."/>
        </authorList>
    </citation>
    <scope>NUCLEOTIDE SEQUENCE</scope>
    <source>
        <tissue evidence="1">Shoot tissue taken approximately 20 cm above the soil surface</tissue>
    </source>
</reference>
<accession>A0A0A9H3F5</accession>
<proteinExistence type="predicted"/>
<reference evidence="1" key="1">
    <citation type="submission" date="2014-09" db="EMBL/GenBank/DDBJ databases">
        <authorList>
            <person name="Magalhaes I.L.F."/>
            <person name="Oliveira U."/>
            <person name="Santos F.R."/>
            <person name="Vidigal T.H.D.A."/>
            <person name="Brescovit A.D."/>
            <person name="Santos A.J."/>
        </authorList>
    </citation>
    <scope>NUCLEOTIDE SEQUENCE</scope>
    <source>
        <tissue evidence="1">Shoot tissue taken approximately 20 cm above the soil surface</tissue>
    </source>
</reference>